<organism evidence="5 6">
    <name type="scientific">Alloalcanivorax marinus</name>
    <dbReference type="NCBI Taxonomy" id="1177169"/>
    <lineage>
        <taxon>Bacteria</taxon>
        <taxon>Pseudomonadati</taxon>
        <taxon>Pseudomonadota</taxon>
        <taxon>Gammaproteobacteria</taxon>
        <taxon>Oceanospirillales</taxon>
        <taxon>Alcanivoracaceae</taxon>
        <taxon>Alloalcanivorax</taxon>
    </lineage>
</organism>
<proteinExistence type="predicted"/>
<evidence type="ECO:0000256" key="1">
    <source>
        <dbReference type="ARBA" id="ARBA00023015"/>
    </source>
</evidence>
<dbReference type="Gene3D" id="1.10.10.60">
    <property type="entry name" value="Homeodomain-like"/>
    <property type="match status" value="1"/>
</dbReference>
<keyword evidence="6" id="KW-1185">Reference proteome</keyword>
<evidence type="ECO:0000259" key="4">
    <source>
        <dbReference type="PROSITE" id="PS01124"/>
    </source>
</evidence>
<dbReference type="PANTHER" id="PTHR11019:SF199">
    <property type="entry name" value="HTH-TYPE TRANSCRIPTIONAL REGULATOR NIMR"/>
    <property type="match status" value="1"/>
</dbReference>
<accession>A0A9Q3UNS9</accession>
<protein>
    <submittedName>
        <fullName evidence="5">Helix-turn-helix domain-containing protein</fullName>
    </submittedName>
</protein>
<dbReference type="SUPFAM" id="SSF51182">
    <property type="entry name" value="RmlC-like cupins"/>
    <property type="match status" value="1"/>
</dbReference>
<evidence type="ECO:0000313" key="5">
    <source>
        <dbReference type="EMBL" id="MCC4309371.1"/>
    </source>
</evidence>
<comment type="caution">
    <text evidence="5">The sequence shown here is derived from an EMBL/GenBank/DDBJ whole genome shotgun (WGS) entry which is preliminary data.</text>
</comment>
<dbReference type="InterPro" id="IPR009057">
    <property type="entry name" value="Homeodomain-like_sf"/>
</dbReference>
<dbReference type="InterPro" id="IPR011051">
    <property type="entry name" value="RmlC_Cupin_sf"/>
</dbReference>
<dbReference type="PROSITE" id="PS01124">
    <property type="entry name" value="HTH_ARAC_FAMILY_2"/>
    <property type="match status" value="1"/>
</dbReference>
<dbReference type="SUPFAM" id="SSF46689">
    <property type="entry name" value="Homeodomain-like"/>
    <property type="match status" value="1"/>
</dbReference>
<dbReference type="EMBL" id="JAJGNA010000015">
    <property type="protein sequence ID" value="MCC4309371.1"/>
    <property type="molecule type" value="Genomic_DNA"/>
</dbReference>
<gene>
    <name evidence="5" type="ORF">LL252_12405</name>
</gene>
<reference evidence="5" key="1">
    <citation type="submission" date="2021-10" db="EMBL/GenBank/DDBJ databases">
        <title>The diversity and Nitrogen Metabolism of Culturable Nitrate-Utilizing Bacteria Within the Oxygen Minimum Zone of the Changjiang (Yangtze River)Estuary.</title>
        <authorList>
            <person name="Zhang D."/>
            <person name="Zheng J."/>
            <person name="Liu S."/>
            <person name="He W."/>
        </authorList>
    </citation>
    <scope>NUCLEOTIDE SEQUENCE</scope>
    <source>
        <strain evidence="5">FXH-223</strain>
    </source>
</reference>
<dbReference type="Pfam" id="PF12833">
    <property type="entry name" value="HTH_18"/>
    <property type="match status" value="1"/>
</dbReference>
<feature type="domain" description="HTH araC/xylS-type" evidence="4">
    <location>
        <begin position="167"/>
        <end position="264"/>
    </location>
</feature>
<evidence type="ECO:0000313" key="6">
    <source>
        <dbReference type="Proteomes" id="UP001108027"/>
    </source>
</evidence>
<evidence type="ECO:0000256" key="3">
    <source>
        <dbReference type="ARBA" id="ARBA00023163"/>
    </source>
</evidence>
<dbReference type="GO" id="GO:0003700">
    <property type="term" value="F:DNA-binding transcription factor activity"/>
    <property type="evidence" value="ECO:0007669"/>
    <property type="project" value="InterPro"/>
</dbReference>
<dbReference type="Gene3D" id="2.60.120.10">
    <property type="entry name" value="Jelly Rolls"/>
    <property type="match status" value="1"/>
</dbReference>
<dbReference type="GO" id="GO:0043565">
    <property type="term" value="F:sequence-specific DNA binding"/>
    <property type="evidence" value="ECO:0007669"/>
    <property type="project" value="InterPro"/>
</dbReference>
<dbReference type="RefSeq" id="WP_228234220.1">
    <property type="nucleotide sequence ID" value="NZ_JAJGNA010000015.1"/>
</dbReference>
<sequence length="267" mass="29277">MTRQPDYAAPGAFHPLFRIQPLFHIRQRARRPGERIDPHHHDEAQLILALSGTTQIHTDTGRWLVPPQLAVWIPAGITHRLDVLSGAEMRLLHWHPDALRRWAPALPLDREFALRVSPLLRELTRAAFAPDTDADKQLLIGQLILHELSAVVDAPTYLPLPTSPVGQRVAQLALTDTGLALTTPDLAAGAATSVRTLSRLFPAETGLTFRAWRQRARIVRAIDHLARGKTIAQAAGLAGFSSTAAFSYAFRQVTGGTPSGFMGDELC</sequence>
<dbReference type="InterPro" id="IPR003313">
    <property type="entry name" value="AraC-bd"/>
</dbReference>
<keyword evidence="3" id="KW-0804">Transcription</keyword>
<evidence type="ECO:0000256" key="2">
    <source>
        <dbReference type="ARBA" id="ARBA00023125"/>
    </source>
</evidence>
<dbReference type="CDD" id="cd06124">
    <property type="entry name" value="cupin_NimR-like_N"/>
    <property type="match status" value="1"/>
</dbReference>
<keyword evidence="1" id="KW-0805">Transcription regulation</keyword>
<dbReference type="AlphaFoldDB" id="A0A9Q3UNS9"/>
<keyword evidence="2" id="KW-0238">DNA-binding</keyword>
<dbReference type="Pfam" id="PF02311">
    <property type="entry name" value="AraC_binding"/>
    <property type="match status" value="1"/>
</dbReference>
<dbReference type="PANTHER" id="PTHR11019">
    <property type="entry name" value="HTH-TYPE TRANSCRIPTIONAL REGULATOR NIMR"/>
    <property type="match status" value="1"/>
</dbReference>
<dbReference type="InterPro" id="IPR014710">
    <property type="entry name" value="RmlC-like_jellyroll"/>
</dbReference>
<dbReference type="SMART" id="SM00342">
    <property type="entry name" value="HTH_ARAC"/>
    <property type="match status" value="1"/>
</dbReference>
<dbReference type="Proteomes" id="UP001108027">
    <property type="component" value="Unassembled WGS sequence"/>
</dbReference>
<dbReference type="InterPro" id="IPR018060">
    <property type="entry name" value="HTH_AraC"/>
</dbReference>
<name>A0A9Q3UNS9_9GAMM</name>